<dbReference type="AlphaFoldDB" id="A0A1M5HJJ6"/>
<keyword evidence="3" id="KW-1185">Reference proteome</keyword>
<dbReference type="CDD" id="cd00077">
    <property type="entry name" value="HDc"/>
    <property type="match status" value="1"/>
</dbReference>
<dbReference type="Pfam" id="PF13487">
    <property type="entry name" value="HD_5"/>
    <property type="match status" value="1"/>
</dbReference>
<dbReference type="PANTHER" id="PTHR45228:SF1">
    <property type="entry name" value="CYCLIC DI-GMP PHOSPHODIESTERASE TM_0186"/>
    <property type="match status" value="1"/>
</dbReference>
<dbReference type="SUPFAM" id="SSF109604">
    <property type="entry name" value="HD-domain/PDEase-like"/>
    <property type="match status" value="1"/>
</dbReference>
<dbReference type="Gene3D" id="1.10.3210.10">
    <property type="entry name" value="Hypothetical protein af1432"/>
    <property type="match status" value="1"/>
</dbReference>
<dbReference type="PANTHER" id="PTHR45228">
    <property type="entry name" value="CYCLIC DI-GMP PHOSPHODIESTERASE TM_0186-RELATED"/>
    <property type="match status" value="1"/>
</dbReference>
<reference evidence="3" key="1">
    <citation type="submission" date="2016-11" db="EMBL/GenBank/DDBJ databases">
        <authorList>
            <person name="Varghese N."/>
            <person name="Submissions S."/>
        </authorList>
    </citation>
    <scope>NUCLEOTIDE SEQUENCE [LARGE SCALE GENOMIC DNA]</scope>
    <source>
        <strain evidence="3">CGMCC 1.8995</strain>
    </source>
</reference>
<protein>
    <submittedName>
        <fullName evidence="2">GAF domain-containing protein</fullName>
    </submittedName>
</protein>
<dbReference type="PROSITE" id="PS51832">
    <property type="entry name" value="HD_GYP"/>
    <property type="match status" value="1"/>
</dbReference>
<accession>A0A1M5HJJ6</accession>
<dbReference type="InterPro" id="IPR037522">
    <property type="entry name" value="HD_GYP_dom"/>
</dbReference>
<gene>
    <name evidence="2" type="ORF">SAMN05216361_1499</name>
</gene>
<dbReference type="RefSeq" id="WP_073320154.1">
    <property type="nucleotide sequence ID" value="NZ_FQWD01000002.1"/>
</dbReference>
<name>A0A1M5HJJ6_9ALTE</name>
<dbReference type="SMART" id="SM00471">
    <property type="entry name" value="HDc"/>
    <property type="match status" value="1"/>
</dbReference>
<dbReference type="InterPro" id="IPR003607">
    <property type="entry name" value="HD/PDEase_dom"/>
</dbReference>
<evidence type="ECO:0000259" key="1">
    <source>
        <dbReference type="PROSITE" id="PS51832"/>
    </source>
</evidence>
<dbReference type="STRING" id="634436.SAMN05216361_1499"/>
<sequence length="372" mass="41880">MITYQSVHVDSDSETLTAKLHEFHDAILRDHTHIIRVACALYEEKTDYLKTFIHSTRDGHAITAYQAKLSEVPSLNALAEHQECRVIDNVQLEIKPGTEHSDWLLDQGYVSSFTVPIYHHNRLIGFLFLDSDKSNAFSEQTQRQLLVKCNQIAEVVSCEVATARLLIATASAIRNVAGLRDFETGMHLTRMAEFSKLIAQNMPAKYGLNDEIIEHIYLFAPLHDIGKIGIPDAILLKKGKLTDEERQIMQAHVTKGVTIADQILENFGLLDLKTARIMRNIIACHHEYMDGSGYPKGVKGDEVPVEARIVTVADIFDALTHERPYKKPWSIPDALAELRKMVDLGKLDENCVNALASSMNDARFIVKEYNDS</sequence>
<dbReference type="InterPro" id="IPR029016">
    <property type="entry name" value="GAF-like_dom_sf"/>
</dbReference>
<evidence type="ECO:0000313" key="3">
    <source>
        <dbReference type="Proteomes" id="UP000184520"/>
    </source>
</evidence>
<dbReference type="GO" id="GO:0008081">
    <property type="term" value="F:phosphoric diester hydrolase activity"/>
    <property type="evidence" value="ECO:0007669"/>
    <property type="project" value="UniProtKB-ARBA"/>
</dbReference>
<proteinExistence type="predicted"/>
<dbReference type="InterPro" id="IPR052020">
    <property type="entry name" value="Cyclic_di-GMP/3'3'-cGAMP_PDE"/>
</dbReference>
<dbReference type="EMBL" id="FQWD01000002">
    <property type="protein sequence ID" value="SHG16134.1"/>
    <property type="molecule type" value="Genomic_DNA"/>
</dbReference>
<feature type="domain" description="HD-GYP" evidence="1">
    <location>
        <begin position="162"/>
        <end position="371"/>
    </location>
</feature>
<dbReference type="InterPro" id="IPR003018">
    <property type="entry name" value="GAF"/>
</dbReference>
<dbReference type="Proteomes" id="UP000184520">
    <property type="component" value="Unassembled WGS sequence"/>
</dbReference>
<dbReference type="Gene3D" id="3.30.450.40">
    <property type="match status" value="1"/>
</dbReference>
<dbReference type="Pfam" id="PF01590">
    <property type="entry name" value="GAF"/>
    <property type="match status" value="1"/>
</dbReference>
<evidence type="ECO:0000313" key="2">
    <source>
        <dbReference type="EMBL" id="SHG16134.1"/>
    </source>
</evidence>
<organism evidence="2 3">
    <name type="scientific">Marisediminitalea aggregata</name>
    <dbReference type="NCBI Taxonomy" id="634436"/>
    <lineage>
        <taxon>Bacteria</taxon>
        <taxon>Pseudomonadati</taxon>
        <taxon>Pseudomonadota</taxon>
        <taxon>Gammaproteobacteria</taxon>
        <taxon>Alteromonadales</taxon>
        <taxon>Alteromonadaceae</taxon>
        <taxon>Marisediminitalea</taxon>
    </lineage>
</organism>
<dbReference type="OrthoDB" id="9802066at2"/>
<dbReference type="SUPFAM" id="SSF55781">
    <property type="entry name" value="GAF domain-like"/>
    <property type="match status" value="1"/>
</dbReference>